<dbReference type="EMBL" id="RCBY01000465">
    <property type="protein sequence ID" value="RQH18615.1"/>
    <property type="molecule type" value="Genomic_DNA"/>
</dbReference>
<proteinExistence type="predicted"/>
<gene>
    <name evidence="1" type="ORF">D5R40_32830</name>
</gene>
<protein>
    <submittedName>
        <fullName evidence="1">Uncharacterized protein</fullName>
    </submittedName>
</protein>
<accession>A0A3N6NNE1</accession>
<reference evidence="1 2" key="1">
    <citation type="journal article" date="2018" name="ACS Chem. Biol.">
        <title>Ketoreductase domain dysfunction expands chemodiversity: malyngamide biosynthesis in the cyanobacterium Okeania hirsuta.</title>
        <authorList>
            <person name="Moss N.A."/>
            <person name="Leao T."/>
            <person name="Rankin M."/>
            <person name="McCullough T.M."/>
            <person name="Qu P."/>
            <person name="Korobeynikov A."/>
            <person name="Smith J.L."/>
            <person name="Gerwick L."/>
            <person name="Gerwick W.H."/>
        </authorList>
    </citation>
    <scope>NUCLEOTIDE SEQUENCE [LARGE SCALE GENOMIC DNA]</scope>
    <source>
        <strain evidence="1 2">PAB10Feb10-1</strain>
    </source>
</reference>
<evidence type="ECO:0000313" key="1">
    <source>
        <dbReference type="EMBL" id="RQH18615.1"/>
    </source>
</evidence>
<organism evidence="1 2">
    <name type="scientific">Okeania hirsuta</name>
    <dbReference type="NCBI Taxonomy" id="1458930"/>
    <lineage>
        <taxon>Bacteria</taxon>
        <taxon>Bacillati</taxon>
        <taxon>Cyanobacteriota</taxon>
        <taxon>Cyanophyceae</taxon>
        <taxon>Oscillatoriophycideae</taxon>
        <taxon>Oscillatoriales</taxon>
        <taxon>Microcoleaceae</taxon>
        <taxon>Okeania</taxon>
    </lineage>
</organism>
<dbReference type="OrthoDB" id="573757at2"/>
<dbReference type="AlphaFoldDB" id="A0A3N6NNE1"/>
<dbReference type="Proteomes" id="UP000269154">
    <property type="component" value="Unassembled WGS sequence"/>
</dbReference>
<dbReference type="RefSeq" id="WP_124146745.1">
    <property type="nucleotide sequence ID" value="NZ_CAWOKI010000191.1"/>
</dbReference>
<comment type="caution">
    <text evidence="1">The sequence shown here is derived from an EMBL/GenBank/DDBJ whole genome shotgun (WGS) entry which is preliminary data.</text>
</comment>
<evidence type="ECO:0000313" key="2">
    <source>
        <dbReference type="Proteomes" id="UP000269154"/>
    </source>
</evidence>
<sequence length="145" mass="16639">MENAKDAVFELTDAAILSPSPNSLAELSLSPVFRRRWHSVYETLEDFYPSRYKLMEVYIKQITLNQRPLLVGDHSGWLRPDAVTLQERTYEHTPGRIRVNQPIGVVFGYSTLAYIPEEKGSWALPLVHQRINGEIQSRGCVARRI</sequence>
<name>A0A3N6NNE1_9CYAN</name>
<keyword evidence="2" id="KW-1185">Reference proteome</keyword>